<dbReference type="OrthoDB" id="9973183at2759"/>
<dbReference type="InterPro" id="IPR016135">
    <property type="entry name" value="UBQ-conjugating_enzyme/RWD"/>
</dbReference>
<evidence type="ECO:0000313" key="3">
    <source>
        <dbReference type="Proteomes" id="UP000076532"/>
    </source>
</evidence>
<feature type="region of interest" description="Disordered" evidence="1">
    <location>
        <begin position="1"/>
        <end position="27"/>
    </location>
</feature>
<reference evidence="2 3" key="1">
    <citation type="journal article" date="2016" name="Mol. Biol. Evol.">
        <title>Comparative Genomics of Early-Diverging Mushroom-Forming Fungi Provides Insights into the Origins of Lignocellulose Decay Capabilities.</title>
        <authorList>
            <person name="Nagy L.G."/>
            <person name="Riley R."/>
            <person name="Tritt A."/>
            <person name="Adam C."/>
            <person name="Daum C."/>
            <person name="Floudas D."/>
            <person name="Sun H."/>
            <person name="Yadav J.S."/>
            <person name="Pangilinan J."/>
            <person name="Larsson K.H."/>
            <person name="Matsuura K."/>
            <person name="Barry K."/>
            <person name="Labutti K."/>
            <person name="Kuo R."/>
            <person name="Ohm R.A."/>
            <person name="Bhattacharya S.S."/>
            <person name="Shirouzu T."/>
            <person name="Yoshinaga Y."/>
            <person name="Martin F.M."/>
            <person name="Grigoriev I.V."/>
            <person name="Hibbett D.S."/>
        </authorList>
    </citation>
    <scope>NUCLEOTIDE SEQUENCE [LARGE SCALE GENOMIC DNA]</scope>
    <source>
        <strain evidence="2 3">CBS 109695</strain>
    </source>
</reference>
<sequence>MTSSTQSASSKRKRSSSPEISLQYRRETNKDTTSKLIKGSIAQLIAIPELPTSSFGPLLDTLHDAYKSAVLLEDPQSSYASQVRRIEDWNWQLAAEKVASMSARELELWKELVFCRKDLEDLDIHVNPAAWQDPMGDLFRWQAHIPGPKNVRLYFKHAFDVLIIGIFKTSWAGGVYTVNLIFDDNISDRLPKLKFIAPLCHPNCYPSGTWANSDNGMLRACQEGLYDNALSMWSKSIDERRLAKQLHLEEDTHIVLHTAALDPSLSLLILLPETAIPLLIR</sequence>
<keyword evidence="3" id="KW-1185">Reference proteome</keyword>
<dbReference type="Gene3D" id="3.10.110.10">
    <property type="entry name" value="Ubiquitin Conjugating Enzyme"/>
    <property type="match status" value="1"/>
</dbReference>
<evidence type="ECO:0000256" key="1">
    <source>
        <dbReference type="SAM" id="MobiDB-lite"/>
    </source>
</evidence>
<dbReference type="AlphaFoldDB" id="A0A167WTC4"/>
<dbReference type="STRING" id="436010.A0A167WTC4"/>
<evidence type="ECO:0000313" key="2">
    <source>
        <dbReference type="EMBL" id="KZP06450.1"/>
    </source>
</evidence>
<name>A0A167WTC4_9AGAM</name>
<dbReference type="Proteomes" id="UP000076532">
    <property type="component" value="Unassembled WGS sequence"/>
</dbReference>
<dbReference type="SUPFAM" id="SSF54495">
    <property type="entry name" value="UBC-like"/>
    <property type="match status" value="1"/>
</dbReference>
<dbReference type="EMBL" id="KV417787">
    <property type="protein sequence ID" value="KZP06450.1"/>
    <property type="molecule type" value="Genomic_DNA"/>
</dbReference>
<organism evidence="2 3">
    <name type="scientific">Athelia psychrophila</name>
    <dbReference type="NCBI Taxonomy" id="1759441"/>
    <lineage>
        <taxon>Eukaryota</taxon>
        <taxon>Fungi</taxon>
        <taxon>Dikarya</taxon>
        <taxon>Basidiomycota</taxon>
        <taxon>Agaricomycotina</taxon>
        <taxon>Agaricomycetes</taxon>
        <taxon>Agaricomycetidae</taxon>
        <taxon>Atheliales</taxon>
        <taxon>Atheliaceae</taxon>
        <taxon>Athelia</taxon>
    </lineage>
</organism>
<proteinExistence type="predicted"/>
<accession>A0A167WTC4</accession>
<gene>
    <name evidence="2" type="ORF">FIBSPDRAFT_902798</name>
</gene>
<protein>
    <submittedName>
        <fullName evidence="2">Uncharacterized protein</fullName>
    </submittedName>
</protein>